<evidence type="ECO:0000313" key="1">
    <source>
        <dbReference type="EnsemblPlants" id="AVESA.00010b.r2.1CG0106580.1.CDS"/>
    </source>
</evidence>
<proteinExistence type="predicted"/>
<protein>
    <submittedName>
        <fullName evidence="1">Uncharacterized protein</fullName>
    </submittedName>
</protein>
<keyword evidence="2" id="KW-1185">Reference proteome</keyword>
<name>A0ACD5TPU8_AVESA</name>
<sequence>MGSSNVAGDDADPTRTPSTSGRGVNLGPVLEDTPPRLRFTVGPCPQKFALADAPGFISSINDALVRHADAQVDSLEISLVFGAPFQLYLPSIGGYAREHPHAELIEAEHVRGWLRYGMARAAKSFILVVPPCPPPPTTTIRRQGSGREAAAAEAENEGMALELPASAIAATMALTLGNATLTLPAPADASFHALTELLLSHARIDDWDRLSKLLSSPSFPCLKRLRLEYLVGVVELELGVDELEELTIVGSRDLRCLVVNALCLRTLCVTDCSSLESDKGELAISAPALEVLICSNMCMFQGLQFDAPSVREIGKLPLWTHGHRHQVGRNEASIWIMKHCTAAHRLNLHLHVPQFMRDYLVVRLQSIQVWWIMRAY</sequence>
<accession>A0ACD5TPU8</accession>
<dbReference type="EnsemblPlants" id="AVESA.00010b.r2.1CG0106580.1">
    <property type="protein sequence ID" value="AVESA.00010b.r2.1CG0106580.1.CDS"/>
    <property type="gene ID" value="AVESA.00010b.r2.1CG0106580"/>
</dbReference>
<organism evidence="1 2">
    <name type="scientific">Avena sativa</name>
    <name type="common">Oat</name>
    <dbReference type="NCBI Taxonomy" id="4498"/>
    <lineage>
        <taxon>Eukaryota</taxon>
        <taxon>Viridiplantae</taxon>
        <taxon>Streptophyta</taxon>
        <taxon>Embryophyta</taxon>
        <taxon>Tracheophyta</taxon>
        <taxon>Spermatophyta</taxon>
        <taxon>Magnoliopsida</taxon>
        <taxon>Liliopsida</taxon>
        <taxon>Poales</taxon>
        <taxon>Poaceae</taxon>
        <taxon>BOP clade</taxon>
        <taxon>Pooideae</taxon>
        <taxon>Poodae</taxon>
        <taxon>Poeae</taxon>
        <taxon>Poeae Chloroplast Group 1 (Aveneae type)</taxon>
        <taxon>Aveninae</taxon>
        <taxon>Avena</taxon>
    </lineage>
</organism>
<dbReference type="Proteomes" id="UP001732700">
    <property type="component" value="Chromosome 1C"/>
</dbReference>
<reference evidence="1" key="1">
    <citation type="submission" date="2021-05" db="EMBL/GenBank/DDBJ databases">
        <authorList>
            <person name="Scholz U."/>
            <person name="Mascher M."/>
            <person name="Fiebig A."/>
        </authorList>
    </citation>
    <scope>NUCLEOTIDE SEQUENCE [LARGE SCALE GENOMIC DNA]</scope>
</reference>
<reference evidence="1" key="2">
    <citation type="submission" date="2025-09" db="UniProtKB">
        <authorList>
            <consortium name="EnsemblPlants"/>
        </authorList>
    </citation>
    <scope>IDENTIFICATION</scope>
</reference>
<evidence type="ECO:0000313" key="2">
    <source>
        <dbReference type="Proteomes" id="UP001732700"/>
    </source>
</evidence>